<dbReference type="HOGENOM" id="CLU_139698_5_3_10"/>
<evidence type="ECO:0000313" key="5">
    <source>
        <dbReference type="EMBL" id="ADQ78680.1"/>
    </source>
</evidence>
<dbReference type="PROSITE" id="PS00198">
    <property type="entry name" value="4FE4S_FER_1"/>
    <property type="match status" value="2"/>
</dbReference>
<keyword evidence="6" id="KW-1185">Reference proteome</keyword>
<dbReference type="Proteomes" id="UP000008718">
    <property type="component" value="Chromosome"/>
</dbReference>
<sequence>MAKIKGAVVINVERCKGCNLCVVACPSNVLALNKEANSKGYNYSIMADADSCVGCAACALVCPDACITVYKVRV</sequence>
<reference evidence="5 6" key="2">
    <citation type="journal article" date="2011" name="Stand. Genomic Sci.">
        <title>Complete genome sequence of Paludibacter propionicigenes type strain (WB4).</title>
        <authorList>
            <person name="Gronow S."/>
            <person name="Munk C."/>
            <person name="Lapidus A."/>
            <person name="Nolan M."/>
            <person name="Lucas S."/>
            <person name="Hammon N."/>
            <person name="Deshpande S."/>
            <person name="Cheng J.F."/>
            <person name="Tapia R."/>
            <person name="Han C."/>
            <person name="Goodwin L."/>
            <person name="Pitluck S."/>
            <person name="Liolios K."/>
            <person name="Ivanova N."/>
            <person name="Mavromatis K."/>
            <person name="Mikhailova N."/>
            <person name="Pati A."/>
            <person name="Chen A."/>
            <person name="Palaniappan K."/>
            <person name="Land M."/>
            <person name="Hauser L."/>
            <person name="Chang Y.J."/>
            <person name="Jeffries C.D."/>
            <person name="Brambilla E."/>
            <person name="Rohde M."/>
            <person name="Goker M."/>
            <person name="Detter J.C."/>
            <person name="Woyke T."/>
            <person name="Bristow J."/>
            <person name="Eisen J.A."/>
            <person name="Markowitz V."/>
            <person name="Hugenholtz P."/>
            <person name="Kyrpides N.C."/>
            <person name="Klenk H.P."/>
        </authorList>
    </citation>
    <scope>NUCLEOTIDE SEQUENCE [LARGE SCALE GENOMIC DNA]</scope>
    <source>
        <strain evidence="6">DSM 17365 / JCM 13257 / WB4</strain>
    </source>
</reference>
<name>E4T1T6_PALPW</name>
<dbReference type="OrthoDB" id="9804603at2"/>
<evidence type="ECO:0000259" key="4">
    <source>
        <dbReference type="PROSITE" id="PS51379"/>
    </source>
</evidence>
<dbReference type="RefSeq" id="WP_013444049.1">
    <property type="nucleotide sequence ID" value="NC_014734.1"/>
</dbReference>
<evidence type="ECO:0000313" key="6">
    <source>
        <dbReference type="Proteomes" id="UP000008718"/>
    </source>
</evidence>
<dbReference type="EMBL" id="CP002345">
    <property type="protein sequence ID" value="ADQ78680.1"/>
    <property type="molecule type" value="Genomic_DNA"/>
</dbReference>
<dbReference type="GO" id="GO:0051536">
    <property type="term" value="F:iron-sulfur cluster binding"/>
    <property type="evidence" value="ECO:0007669"/>
    <property type="project" value="UniProtKB-KW"/>
</dbReference>
<reference key="1">
    <citation type="submission" date="2010-11" db="EMBL/GenBank/DDBJ databases">
        <title>The complete genome of Paludibacter propionicigenes DSM 17365.</title>
        <authorList>
            <consortium name="US DOE Joint Genome Institute (JGI-PGF)"/>
            <person name="Lucas S."/>
            <person name="Copeland A."/>
            <person name="Lapidus A."/>
            <person name="Bruce D."/>
            <person name="Goodwin L."/>
            <person name="Pitluck S."/>
            <person name="Kyrpides N."/>
            <person name="Mavromatis K."/>
            <person name="Ivanova N."/>
            <person name="Munk A.C."/>
            <person name="Brettin T."/>
            <person name="Detter J.C."/>
            <person name="Han C."/>
            <person name="Tapia R."/>
            <person name="Land M."/>
            <person name="Hauser L."/>
            <person name="Markowitz V."/>
            <person name="Cheng J.-F."/>
            <person name="Hugenholtz P."/>
            <person name="Woyke T."/>
            <person name="Wu D."/>
            <person name="Gronow S."/>
            <person name="Wellnitz S."/>
            <person name="Brambilla E."/>
            <person name="Klenk H.-P."/>
            <person name="Eisen J.A."/>
        </authorList>
    </citation>
    <scope>NUCLEOTIDE SEQUENCE</scope>
    <source>
        <strain>WB4</strain>
    </source>
</reference>
<dbReference type="Gene3D" id="3.30.70.20">
    <property type="match status" value="1"/>
</dbReference>
<dbReference type="InterPro" id="IPR017896">
    <property type="entry name" value="4Fe4S_Fe-S-bd"/>
</dbReference>
<dbReference type="KEGG" id="ppn:Palpr_0521"/>
<gene>
    <name evidence="5" type="ordered locus">Palpr_0521</name>
</gene>
<protein>
    <recommendedName>
        <fullName evidence="4">4Fe-4S ferredoxin-type domain-containing protein</fullName>
    </recommendedName>
</protein>
<feature type="domain" description="4Fe-4S ferredoxin-type" evidence="4">
    <location>
        <begin position="6"/>
        <end position="35"/>
    </location>
</feature>
<dbReference type="Pfam" id="PF12838">
    <property type="entry name" value="Fer4_7"/>
    <property type="match status" value="1"/>
</dbReference>
<evidence type="ECO:0000256" key="2">
    <source>
        <dbReference type="ARBA" id="ARBA00023004"/>
    </source>
</evidence>
<organism evidence="5 6">
    <name type="scientific">Paludibacter propionicigenes (strain DSM 17365 / JCM 13257 / WB4)</name>
    <dbReference type="NCBI Taxonomy" id="694427"/>
    <lineage>
        <taxon>Bacteria</taxon>
        <taxon>Pseudomonadati</taxon>
        <taxon>Bacteroidota</taxon>
        <taxon>Bacteroidia</taxon>
        <taxon>Bacteroidales</taxon>
        <taxon>Paludibacteraceae</taxon>
        <taxon>Paludibacter</taxon>
    </lineage>
</organism>
<keyword evidence="1" id="KW-0479">Metal-binding</keyword>
<proteinExistence type="predicted"/>
<dbReference type="SUPFAM" id="SSF54862">
    <property type="entry name" value="4Fe-4S ferredoxins"/>
    <property type="match status" value="1"/>
</dbReference>
<dbReference type="eggNOG" id="COG1146">
    <property type="taxonomic scope" value="Bacteria"/>
</dbReference>
<dbReference type="GO" id="GO:0046872">
    <property type="term" value="F:metal ion binding"/>
    <property type="evidence" value="ECO:0007669"/>
    <property type="project" value="UniProtKB-KW"/>
</dbReference>
<dbReference type="PANTHER" id="PTHR43122:SF2">
    <property type="entry name" value="FERREDOXIN SUBUNIT OF PYRUVATE:FLAVODOXIN OXIDOREDUCTASE"/>
    <property type="match status" value="1"/>
</dbReference>
<evidence type="ECO:0000256" key="1">
    <source>
        <dbReference type="ARBA" id="ARBA00022723"/>
    </source>
</evidence>
<dbReference type="AlphaFoldDB" id="E4T1T6"/>
<evidence type="ECO:0000256" key="3">
    <source>
        <dbReference type="ARBA" id="ARBA00023014"/>
    </source>
</evidence>
<keyword evidence="2" id="KW-0408">Iron</keyword>
<dbReference type="PROSITE" id="PS51379">
    <property type="entry name" value="4FE4S_FER_2"/>
    <property type="match status" value="2"/>
</dbReference>
<accession>E4T1T6</accession>
<dbReference type="InterPro" id="IPR017900">
    <property type="entry name" value="4Fe4S_Fe_S_CS"/>
</dbReference>
<dbReference type="STRING" id="694427.Palpr_0521"/>
<keyword evidence="3" id="KW-0411">Iron-sulfur</keyword>
<feature type="domain" description="4Fe-4S ferredoxin-type" evidence="4">
    <location>
        <begin position="43"/>
        <end position="72"/>
    </location>
</feature>
<dbReference type="PANTHER" id="PTHR43122">
    <property type="entry name" value="FERREDOXIN SUBUNIT OF PYRUVATE:FLAVODOXIN OXIDOREDUCTASE-RELATED"/>
    <property type="match status" value="1"/>
</dbReference>